<gene>
    <name evidence="3" type="ORF">VFH_II196240</name>
</gene>
<evidence type="ECO:0000313" key="3">
    <source>
        <dbReference type="EMBL" id="CAI8599899.1"/>
    </source>
</evidence>
<dbReference type="Proteomes" id="UP001157006">
    <property type="component" value="Chromosome 2"/>
</dbReference>
<keyword evidence="2" id="KW-1133">Transmembrane helix</keyword>
<dbReference type="AlphaFoldDB" id="A0AAV0ZQE6"/>
<organism evidence="3 4">
    <name type="scientific">Vicia faba</name>
    <name type="common">Broad bean</name>
    <name type="synonym">Faba vulgaris</name>
    <dbReference type="NCBI Taxonomy" id="3906"/>
    <lineage>
        <taxon>Eukaryota</taxon>
        <taxon>Viridiplantae</taxon>
        <taxon>Streptophyta</taxon>
        <taxon>Embryophyta</taxon>
        <taxon>Tracheophyta</taxon>
        <taxon>Spermatophyta</taxon>
        <taxon>Magnoliopsida</taxon>
        <taxon>eudicotyledons</taxon>
        <taxon>Gunneridae</taxon>
        <taxon>Pentapetalae</taxon>
        <taxon>rosids</taxon>
        <taxon>fabids</taxon>
        <taxon>Fabales</taxon>
        <taxon>Fabaceae</taxon>
        <taxon>Papilionoideae</taxon>
        <taxon>50 kb inversion clade</taxon>
        <taxon>NPAAA clade</taxon>
        <taxon>Hologalegina</taxon>
        <taxon>IRL clade</taxon>
        <taxon>Fabeae</taxon>
        <taxon>Vicia</taxon>
    </lineage>
</organism>
<accession>A0AAV0ZQE6</accession>
<keyword evidence="4" id="KW-1185">Reference proteome</keyword>
<feature type="transmembrane region" description="Helical" evidence="2">
    <location>
        <begin position="126"/>
        <end position="143"/>
    </location>
</feature>
<proteinExistence type="predicted"/>
<protein>
    <submittedName>
        <fullName evidence="3">Uncharacterized protein</fullName>
    </submittedName>
</protein>
<evidence type="ECO:0000256" key="1">
    <source>
        <dbReference type="SAM" id="MobiDB-lite"/>
    </source>
</evidence>
<feature type="region of interest" description="Disordered" evidence="1">
    <location>
        <begin position="1"/>
        <end position="24"/>
    </location>
</feature>
<feature type="compositionally biased region" description="Basic and acidic residues" evidence="1">
    <location>
        <begin position="15"/>
        <end position="24"/>
    </location>
</feature>
<evidence type="ECO:0000256" key="2">
    <source>
        <dbReference type="SAM" id="Phobius"/>
    </source>
</evidence>
<dbReference type="EMBL" id="OX451737">
    <property type="protein sequence ID" value="CAI8599899.1"/>
    <property type="molecule type" value="Genomic_DNA"/>
</dbReference>
<keyword evidence="2" id="KW-0472">Membrane</keyword>
<keyword evidence="2" id="KW-0812">Transmembrane</keyword>
<name>A0AAV0ZQE6_VICFA</name>
<evidence type="ECO:0000313" key="4">
    <source>
        <dbReference type="Proteomes" id="UP001157006"/>
    </source>
</evidence>
<sequence length="147" mass="16484">MKESKRGLRGGDSGSRGEKLSTEPRLTKMVTKRGMCGRDGAVREREDWRMARSSVEVLEYAVAMFFCSFCSDGLGMVCSDTVYSSMQVKLAKMDYVPISLGSLVACRLSSHAVCNDGYGVKKWNMVFAWLSFAVMCWWCYYASSLPF</sequence>
<reference evidence="3 4" key="1">
    <citation type="submission" date="2023-01" db="EMBL/GenBank/DDBJ databases">
        <authorList>
            <person name="Kreplak J."/>
        </authorList>
    </citation>
    <scope>NUCLEOTIDE SEQUENCE [LARGE SCALE GENOMIC DNA]</scope>
</reference>